<dbReference type="Pfam" id="PF20696">
    <property type="entry name" value="UbiD_C"/>
    <property type="match status" value="1"/>
</dbReference>
<evidence type="ECO:0000313" key="3">
    <source>
        <dbReference type="EMBL" id="RKS78544.1"/>
    </source>
</evidence>
<dbReference type="Gene3D" id="3.40.1670.10">
    <property type="entry name" value="UbiD C-terminal domain-like"/>
    <property type="match status" value="1"/>
</dbReference>
<dbReference type="SUPFAM" id="SSF50475">
    <property type="entry name" value="FMN-binding split barrel"/>
    <property type="match status" value="1"/>
</dbReference>
<dbReference type="InterPro" id="IPR049383">
    <property type="entry name" value="UbiD-like_N"/>
</dbReference>
<feature type="domain" description="3-octaprenyl-4-hydroxybenzoate carboxy-lyase-like C-terminal" evidence="2">
    <location>
        <begin position="294"/>
        <end position="417"/>
    </location>
</feature>
<name>A0A495QWY9_9EURY</name>
<organism evidence="3 4">
    <name type="scientific">Haloarcula quadrata</name>
    <dbReference type="NCBI Taxonomy" id="182779"/>
    <lineage>
        <taxon>Archaea</taxon>
        <taxon>Methanobacteriati</taxon>
        <taxon>Methanobacteriota</taxon>
        <taxon>Stenosarchaea group</taxon>
        <taxon>Halobacteria</taxon>
        <taxon>Halobacteriales</taxon>
        <taxon>Haloarculaceae</taxon>
        <taxon>Haloarcula</taxon>
    </lineage>
</organism>
<reference evidence="3 4" key="1">
    <citation type="submission" date="2018-10" db="EMBL/GenBank/DDBJ databases">
        <title>Genomic Encyclopedia of Archaeal and Bacterial Type Strains, Phase II (KMG-II): from individual species to whole genera.</title>
        <authorList>
            <person name="Goeker M."/>
        </authorList>
    </citation>
    <scope>NUCLEOTIDE SEQUENCE [LARGE SCALE GENOMIC DNA]</scope>
    <source>
        <strain evidence="3 4">DSM 11927</strain>
    </source>
</reference>
<dbReference type="GO" id="GO:0046281">
    <property type="term" value="P:cinnamic acid catabolic process"/>
    <property type="evidence" value="ECO:0007669"/>
    <property type="project" value="TreeGrafter"/>
</dbReference>
<dbReference type="InterPro" id="IPR049381">
    <property type="entry name" value="UbiD-like_C"/>
</dbReference>
<protein>
    <submittedName>
        <fullName evidence="3">4-hydroxy-3-polyprenylbenzoate decarboxylase</fullName>
    </submittedName>
</protein>
<evidence type="ECO:0000259" key="2">
    <source>
        <dbReference type="Pfam" id="PF20696"/>
    </source>
</evidence>
<dbReference type="PANTHER" id="PTHR30108">
    <property type="entry name" value="3-OCTAPRENYL-4-HYDROXYBENZOATE CARBOXY-LYASE-RELATED"/>
    <property type="match status" value="1"/>
</dbReference>
<proteinExistence type="predicted"/>
<gene>
    <name evidence="3" type="ORF">BDK61_4210</name>
</gene>
<keyword evidence="4" id="KW-1185">Reference proteome</keyword>
<sequence length="467" mass="50045">MIPFTQYVRGLAGDDDLVRLDGPFEVPVDVLAAEALRASGPALRFQRPTGIDLVSGVFSGPDQTQHREARPWSRLALGLGVEPDATLVDLLETISTLGPTGGNPEPTYAGQAASGTDIDVQDLQLPQGETDMWPAVTLGVASASTADGTHWAPVHGSVVGGDTLRVRVPDALSSLVADGTTMTIALGVPPAAITTAYLLAVTEQTTTPIQSCGVTGTVPLVPTNGGLVPSATEVVIETTVVDRQPDFRSDRREGWEYVVASGPLSLSVESVRATDTPVIPISPVGRPLADDIQLTGLATAATLYHRVNNYWGISPVEWVMLPAEAELGICFVASDVLYGGFEWQLANILFSFSSLFDTVVIVDEDVPPQDFGRVLADVWLKSHPARDWTFSEPDAPAATRPHYRTDNETGSRLYVNAAWDPRWKETYIAPRVTFQNSFPGNVRDVARALWDESDTGLEDTNESGASR</sequence>
<evidence type="ECO:0000313" key="4">
    <source>
        <dbReference type="Proteomes" id="UP000268233"/>
    </source>
</evidence>
<dbReference type="GO" id="GO:0016831">
    <property type="term" value="F:carboxy-lyase activity"/>
    <property type="evidence" value="ECO:0007669"/>
    <property type="project" value="InterPro"/>
</dbReference>
<dbReference type="InterPro" id="IPR002830">
    <property type="entry name" value="UbiD"/>
</dbReference>
<dbReference type="EMBL" id="RBWW01000002">
    <property type="protein sequence ID" value="RKS78544.1"/>
    <property type="molecule type" value="Genomic_DNA"/>
</dbReference>
<comment type="caution">
    <text evidence="3">The sequence shown here is derived from an EMBL/GenBank/DDBJ whole genome shotgun (WGS) entry which is preliminary data.</text>
</comment>
<evidence type="ECO:0000259" key="1">
    <source>
        <dbReference type="Pfam" id="PF20695"/>
    </source>
</evidence>
<dbReference type="GO" id="GO:0033494">
    <property type="term" value="P:ferulate metabolic process"/>
    <property type="evidence" value="ECO:0007669"/>
    <property type="project" value="TreeGrafter"/>
</dbReference>
<accession>A0A495QWY9</accession>
<dbReference type="Pfam" id="PF20695">
    <property type="entry name" value="UbiD_N"/>
    <property type="match status" value="1"/>
</dbReference>
<feature type="domain" description="3-octaprenyl-4-hydroxybenzoate carboxy-lyase-like N-terminal" evidence="1">
    <location>
        <begin position="31"/>
        <end position="92"/>
    </location>
</feature>
<dbReference type="GO" id="GO:0005737">
    <property type="term" value="C:cytoplasm"/>
    <property type="evidence" value="ECO:0007669"/>
    <property type="project" value="TreeGrafter"/>
</dbReference>
<dbReference type="PANTHER" id="PTHR30108:SF17">
    <property type="entry name" value="FERULIC ACID DECARBOXYLASE 1"/>
    <property type="match status" value="1"/>
</dbReference>
<dbReference type="Proteomes" id="UP000268233">
    <property type="component" value="Unassembled WGS sequence"/>
</dbReference>
<dbReference type="RefSeq" id="WP_121304376.1">
    <property type="nucleotide sequence ID" value="NZ_RBWW01000002.1"/>
</dbReference>
<dbReference type="AlphaFoldDB" id="A0A495QWY9"/>
<dbReference type="SUPFAM" id="SSF143968">
    <property type="entry name" value="UbiD C-terminal domain-like"/>
    <property type="match status" value="1"/>
</dbReference>